<comment type="cofactor">
    <cofactor evidence="6">
        <name>[2Fe-2S] cluster</name>
        <dbReference type="ChEBI" id="CHEBI:190135"/>
    </cofactor>
</comment>
<dbReference type="InterPro" id="IPR018506">
    <property type="entry name" value="Cyt_B5_heme-BS"/>
</dbReference>
<evidence type="ECO:0000256" key="1">
    <source>
        <dbReference type="ARBA" id="ARBA00022617"/>
    </source>
</evidence>
<keyword evidence="3 8" id="KW-0479">Metal-binding</keyword>
<dbReference type="PANTHER" id="PTHR19359:SF155">
    <property type="entry name" value="CYTOCHROME B5 HEME-BINDING DOMAIN-CONTAINING PROTEIN"/>
    <property type="match status" value="1"/>
</dbReference>
<evidence type="ECO:0000256" key="8">
    <source>
        <dbReference type="RuleBase" id="RU362121"/>
    </source>
</evidence>
<dbReference type="SMART" id="SM00704">
    <property type="entry name" value="ZnF_CDGSH"/>
    <property type="match status" value="1"/>
</dbReference>
<feature type="region of interest" description="Disordered" evidence="9">
    <location>
        <begin position="140"/>
        <end position="177"/>
    </location>
</feature>
<evidence type="ECO:0000256" key="7">
    <source>
        <dbReference type="ARBA" id="ARBA00038168"/>
    </source>
</evidence>
<dbReference type="GO" id="GO:0046872">
    <property type="term" value="F:metal ion binding"/>
    <property type="evidence" value="ECO:0007669"/>
    <property type="project" value="UniProtKB-UniRule"/>
</dbReference>
<evidence type="ECO:0000256" key="5">
    <source>
        <dbReference type="ARBA" id="ARBA00023014"/>
    </source>
</evidence>
<keyword evidence="12" id="KW-1185">Reference proteome</keyword>
<dbReference type="Pfam" id="PF00173">
    <property type="entry name" value="Cyt-b5"/>
    <property type="match status" value="1"/>
</dbReference>
<sequence length="276" mass="32072">MTSSSNVKQLHHSASYTYSESTTTKLKIEHTLSRDRPLSHSLNTIADSIRSFTETDPDNIILDQLNKQPVTTTNNNNNENGQSQQVIRIPMCTCKQSKSYPYCDSTHVKFNNETNSSLAPIYLTFENNNNNNNETYIKQQQTNNNNNNNNVKEQQQEQQQINTNNDNNNNNINNNNQNLRYILPSNIKELINQKNYFSLEEISRHNTRESCWMIIQNKVYDITEYIDRHPGGKNALLRFAGKDGSENVQFHSNKMLQIFITNRFDYPLLLIIAQRF</sequence>
<dbReference type="SMART" id="SM01117">
    <property type="entry name" value="Cyt-b5"/>
    <property type="match status" value="1"/>
</dbReference>
<evidence type="ECO:0000256" key="6">
    <source>
        <dbReference type="ARBA" id="ARBA00034078"/>
    </source>
</evidence>
<organism evidence="11 12">
    <name type="scientific">Cavenderia fasciculata</name>
    <name type="common">Slime mold</name>
    <name type="synonym">Dictyostelium fasciculatum</name>
    <dbReference type="NCBI Taxonomy" id="261658"/>
    <lineage>
        <taxon>Eukaryota</taxon>
        <taxon>Amoebozoa</taxon>
        <taxon>Evosea</taxon>
        <taxon>Eumycetozoa</taxon>
        <taxon>Dictyostelia</taxon>
        <taxon>Acytosteliales</taxon>
        <taxon>Cavenderiaceae</taxon>
        <taxon>Cavenderia</taxon>
    </lineage>
</organism>
<evidence type="ECO:0000256" key="4">
    <source>
        <dbReference type="ARBA" id="ARBA00023004"/>
    </source>
</evidence>
<name>F4QAV1_CACFS</name>
<evidence type="ECO:0000256" key="3">
    <source>
        <dbReference type="ARBA" id="ARBA00022723"/>
    </source>
</evidence>
<dbReference type="GeneID" id="14867700"/>
<dbReference type="InterPro" id="IPR042216">
    <property type="entry name" value="MitoNEET_CISD"/>
</dbReference>
<keyword evidence="5" id="KW-0411">Iron-sulfur</keyword>
<dbReference type="InterPro" id="IPR018967">
    <property type="entry name" value="FeS-contain_CDGSH-typ"/>
</dbReference>
<keyword evidence="2" id="KW-0001">2Fe-2S</keyword>
<dbReference type="OrthoDB" id="260519at2759"/>
<dbReference type="PROSITE" id="PS00191">
    <property type="entry name" value="CYTOCHROME_B5_1"/>
    <property type="match status" value="1"/>
</dbReference>
<dbReference type="GO" id="GO:0051537">
    <property type="term" value="F:2 iron, 2 sulfur cluster binding"/>
    <property type="evidence" value="ECO:0007669"/>
    <property type="project" value="UniProtKB-KW"/>
</dbReference>
<dbReference type="KEGG" id="dfa:DFA_09830"/>
<dbReference type="STRING" id="1054147.F4QAV1"/>
<dbReference type="EMBL" id="GL883026">
    <property type="protein sequence ID" value="EGG15010.1"/>
    <property type="molecule type" value="Genomic_DNA"/>
</dbReference>
<dbReference type="AlphaFoldDB" id="F4QAV1"/>
<dbReference type="GO" id="GO:0016020">
    <property type="term" value="C:membrane"/>
    <property type="evidence" value="ECO:0007669"/>
    <property type="project" value="TreeGrafter"/>
</dbReference>
<dbReference type="GO" id="GO:0020037">
    <property type="term" value="F:heme binding"/>
    <property type="evidence" value="ECO:0007669"/>
    <property type="project" value="UniProtKB-UniRule"/>
</dbReference>
<dbReference type="Gene3D" id="3.10.120.10">
    <property type="entry name" value="Cytochrome b5-like heme/steroid binding domain"/>
    <property type="match status" value="1"/>
</dbReference>
<accession>F4QAV1</accession>
<dbReference type="InterPro" id="IPR036400">
    <property type="entry name" value="Cyt_B5-like_heme/steroid_sf"/>
</dbReference>
<evidence type="ECO:0000313" key="11">
    <source>
        <dbReference type="EMBL" id="EGG15010.1"/>
    </source>
</evidence>
<keyword evidence="4 8" id="KW-0408">Iron</keyword>
<dbReference type="PANTHER" id="PTHR19359">
    <property type="entry name" value="CYTOCHROME B5"/>
    <property type="match status" value="1"/>
</dbReference>
<dbReference type="Gene3D" id="3.40.5.90">
    <property type="entry name" value="CDGSH iron-sulfur domain, mitoNEET-type"/>
    <property type="match status" value="1"/>
</dbReference>
<dbReference type="SUPFAM" id="SSF55856">
    <property type="entry name" value="Cytochrome b5-like heme/steroid binding domain"/>
    <property type="match status" value="1"/>
</dbReference>
<dbReference type="GO" id="GO:0005737">
    <property type="term" value="C:cytoplasm"/>
    <property type="evidence" value="ECO:0007669"/>
    <property type="project" value="UniProtKB-ARBA"/>
</dbReference>
<keyword evidence="1 8" id="KW-0349">Heme</keyword>
<dbReference type="InterPro" id="IPR050668">
    <property type="entry name" value="Cytochrome_b5"/>
</dbReference>
<evidence type="ECO:0000256" key="2">
    <source>
        <dbReference type="ARBA" id="ARBA00022714"/>
    </source>
</evidence>
<dbReference type="InterPro" id="IPR001199">
    <property type="entry name" value="Cyt_B5-like_heme/steroid-bd"/>
</dbReference>
<evidence type="ECO:0000313" key="12">
    <source>
        <dbReference type="Proteomes" id="UP000007797"/>
    </source>
</evidence>
<proteinExistence type="inferred from homology"/>
<dbReference type="PROSITE" id="PS50255">
    <property type="entry name" value="CYTOCHROME_B5_2"/>
    <property type="match status" value="1"/>
</dbReference>
<evidence type="ECO:0000256" key="9">
    <source>
        <dbReference type="SAM" id="MobiDB-lite"/>
    </source>
</evidence>
<dbReference type="RefSeq" id="XP_004351730.1">
    <property type="nucleotide sequence ID" value="XM_004351678.1"/>
</dbReference>
<reference evidence="12" key="1">
    <citation type="journal article" date="2011" name="Genome Res.">
        <title>Phylogeny-wide analysis of social amoeba genomes highlights ancient origins for complex intercellular communication.</title>
        <authorList>
            <person name="Heidel A.J."/>
            <person name="Lawal H.M."/>
            <person name="Felder M."/>
            <person name="Schilde C."/>
            <person name="Helps N.R."/>
            <person name="Tunggal B."/>
            <person name="Rivero F."/>
            <person name="John U."/>
            <person name="Schleicher M."/>
            <person name="Eichinger L."/>
            <person name="Platzer M."/>
            <person name="Noegel A.A."/>
            <person name="Schaap P."/>
            <person name="Gloeckner G."/>
        </authorList>
    </citation>
    <scope>NUCLEOTIDE SEQUENCE [LARGE SCALE GENOMIC DNA]</scope>
    <source>
        <strain evidence="12">SH3</strain>
    </source>
</reference>
<feature type="domain" description="Cytochrome b5 heme-binding" evidence="10">
    <location>
        <begin position="194"/>
        <end position="246"/>
    </location>
</feature>
<evidence type="ECO:0000259" key="10">
    <source>
        <dbReference type="PROSITE" id="PS50255"/>
    </source>
</evidence>
<gene>
    <name evidence="11" type="ORF">DFA_09830</name>
</gene>
<protein>
    <recommendedName>
        <fullName evidence="10">Cytochrome b5 heme-binding domain-containing protein</fullName>
    </recommendedName>
</protein>
<dbReference type="Proteomes" id="UP000007797">
    <property type="component" value="Unassembled WGS sequence"/>
</dbReference>
<comment type="similarity">
    <text evidence="7 8">Belongs to the cytochrome b5 family.</text>
</comment>